<evidence type="ECO:0000256" key="5">
    <source>
        <dbReference type="ARBA" id="ARBA00022475"/>
    </source>
</evidence>
<evidence type="ECO:0000256" key="8">
    <source>
        <dbReference type="ARBA" id="ARBA00022989"/>
    </source>
</evidence>
<dbReference type="RefSeq" id="WP_076488069.1">
    <property type="nucleotide sequence ID" value="NZ_FTMS01000004.1"/>
</dbReference>
<dbReference type="Proteomes" id="UP000186400">
    <property type="component" value="Unassembled WGS sequence"/>
</dbReference>
<dbReference type="InterPro" id="IPR019998">
    <property type="entry name" value="Membr_insert_YidC"/>
</dbReference>
<comment type="subcellular location">
    <subcellularLocation>
        <location evidence="1">Cell inner membrane</location>
        <topology evidence="1">Multi-pass membrane protein</topology>
    </subcellularLocation>
    <subcellularLocation>
        <location evidence="13">Cell membrane</location>
        <topology evidence="13">Multi-pass membrane protein</topology>
    </subcellularLocation>
</comment>
<dbReference type="NCBIfam" id="TIGR03593">
    <property type="entry name" value="yidC_nterm"/>
    <property type="match status" value="1"/>
</dbReference>
<evidence type="ECO:0000256" key="11">
    <source>
        <dbReference type="ARBA" id="ARBA00033245"/>
    </source>
</evidence>
<evidence type="ECO:0000259" key="15">
    <source>
        <dbReference type="Pfam" id="PF02096"/>
    </source>
</evidence>
<feature type="transmembrane region" description="Helical" evidence="13">
    <location>
        <begin position="383"/>
        <end position="402"/>
    </location>
</feature>
<evidence type="ECO:0000259" key="16">
    <source>
        <dbReference type="Pfam" id="PF14849"/>
    </source>
</evidence>
<proteinExistence type="inferred from homology"/>
<dbReference type="AlphaFoldDB" id="A0A1N6QC66"/>
<sequence>MEKNTLLAVVLSVIVITIGFTVQNILYPPEPIPVAETTERIDSRDAAPPSRAEGESQQELPPREEVTLSERPVLGNPVREVPQDGLSSDVVTYENETMRVVFDPAGARIISLKLLSYADGDQPVEMIKRGETNRGALEFHFGNETAPPVEALFEKVYTDDPHTMVFRRDFYIEGTPGQPFEVRRTFRFYPGEYVIETIVEITNSVNQVIPLDYAGSSYSVSFGPQIGPSYAELDGRNEYRKFFYYDGGRRREIRLRNEDRNQKTDRLHWASIAGKYFAVIAVPGSANYTWTFSSETPRGLDDGAALYLSRPVFRSAANRDVQRFYVGPKVTQVLNRYDRSGDNALGLQNMDFGKIEDNRLLFGWLENILKFAMQIIYRFVPNYGAAIIILTIIVKILLFPLTHKSFESTSKMQILNPKIQELREKHKDNPQKMNQAMGELYKKEGVNPLGGCLPMLVQFPFFIAMFGVFNNHFDLRGATFISGWITDLSAPESIWNFGDFVLPLLGWNDLRLLPILFVASQLLSSKLMQNPAAGTSNSQMKMMQYGLPLMFFFILYNMPSGLLVYWIFSNILTVAQQAYITGKRKHQVTE</sequence>
<organism evidence="17 18">
    <name type="scientific">Alkalispirochaeta americana</name>
    <dbReference type="NCBI Taxonomy" id="159291"/>
    <lineage>
        <taxon>Bacteria</taxon>
        <taxon>Pseudomonadati</taxon>
        <taxon>Spirochaetota</taxon>
        <taxon>Spirochaetia</taxon>
        <taxon>Spirochaetales</taxon>
        <taxon>Spirochaetaceae</taxon>
        <taxon>Alkalispirochaeta</taxon>
    </lineage>
</organism>
<dbReference type="Pfam" id="PF02096">
    <property type="entry name" value="60KD_IMP"/>
    <property type="match status" value="1"/>
</dbReference>
<dbReference type="GO" id="GO:0005886">
    <property type="term" value="C:plasma membrane"/>
    <property type="evidence" value="ECO:0007669"/>
    <property type="project" value="UniProtKB-SubCell"/>
</dbReference>
<comment type="subunit">
    <text evidence="13">Interacts with the Sec translocase complex via SecD. Specifically interacts with transmembrane segments of nascent integral membrane proteins during membrane integration.</text>
</comment>
<keyword evidence="8 13" id="KW-1133">Transmembrane helix</keyword>
<feature type="transmembrane region" description="Helical" evidence="13">
    <location>
        <begin position="449"/>
        <end position="469"/>
    </location>
</feature>
<dbReference type="Gene3D" id="2.70.98.90">
    <property type="match status" value="1"/>
</dbReference>
<dbReference type="NCBIfam" id="TIGR03592">
    <property type="entry name" value="yidC_oxa1_cterm"/>
    <property type="match status" value="1"/>
</dbReference>
<evidence type="ECO:0000256" key="14">
    <source>
        <dbReference type="SAM" id="MobiDB-lite"/>
    </source>
</evidence>
<dbReference type="InterPro" id="IPR028055">
    <property type="entry name" value="YidC/Oxa/ALB_C"/>
</dbReference>
<dbReference type="InterPro" id="IPR038221">
    <property type="entry name" value="YidC_periplasmic_sf"/>
</dbReference>
<evidence type="ECO:0000256" key="10">
    <source>
        <dbReference type="ARBA" id="ARBA00023186"/>
    </source>
</evidence>
<protein>
    <recommendedName>
        <fullName evidence="3 13">Membrane protein insertase YidC</fullName>
    </recommendedName>
    <alternativeName>
        <fullName evidence="12 13">Foldase YidC</fullName>
    </alternativeName>
    <alternativeName>
        <fullName evidence="11 13">Membrane integrase YidC</fullName>
    </alternativeName>
    <alternativeName>
        <fullName evidence="13">Membrane protein YidC</fullName>
    </alternativeName>
</protein>
<dbReference type="InterPro" id="IPR047196">
    <property type="entry name" value="YidC_ALB_C"/>
</dbReference>
<evidence type="ECO:0000256" key="1">
    <source>
        <dbReference type="ARBA" id="ARBA00004429"/>
    </source>
</evidence>
<dbReference type="PANTHER" id="PTHR12428">
    <property type="entry name" value="OXA1"/>
    <property type="match status" value="1"/>
</dbReference>
<feature type="domain" description="Membrane insertase YidC/Oxa/ALB C-terminal" evidence="15">
    <location>
        <begin position="383"/>
        <end position="581"/>
    </location>
</feature>
<evidence type="ECO:0000256" key="9">
    <source>
        <dbReference type="ARBA" id="ARBA00023136"/>
    </source>
</evidence>
<dbReference type="PRINTS" id="PR00701">
    <property type="entry name" value="60KDINNERMP"/>
</dbReference>
<keyword evidence="5 13" id="KW-1003">Cell membrane</keyword>
<evidence type="ECO:0000256" key="3">
    <source>
        <dbReference type="ARBA" id="ARBA00015325"/>
    </source>
</evidence>
<feature type="domain" description="Membrane insertase YidC N-terminal" evidence="16">
    <location>
        <begin position="92"/>
        <end position="339"/>
    </location>
</feature>
<evidence type="ECO:0000313" key="17">
    <source>
        <dbReference type="EMBL" id="SIQ14164.1"/>
    </source>
</evidence>
<evidence type="ECO:0000313" key="18">
    <source>
        <dbReference type="Proteomes" id="UP000186400"/>
    </source>
</evidence>
<evidence type="ECO:0000256" key="12">
    <source>
        <dbReference type="ARBA" id="ARBA00033342"/>
    </source>
</evidence>
<evidence type="ECO:0000256" key="4">
    <source>
        <dbReference type="ARBA" id="ARBA00022448"/>
    </source>
</evidence>
<keyword evidence="10 13" id="KW-0143">Chaperone</keyword>
<dbReference type="InterPro" id="IPR001708">
    <property type="entry name" value="YidC/ALB3/OXA1/COX18"/>
</dbReference>
<keyword evidence="18" id="KW-1185">Reference proteome</keyword>
<feature type="region of interest" description="Disordered" evidence="14">
    <location>
        <begin position="36"/>
        <end position="81"/>
    </location>
</feature>
<name>A0A1N6QC66_9SPIO</name>
<keyword evidence="9 13" id="KW-0472">Membrane</keyword>
<accession>A0A1N6QC66</accession>
<dbReference type="GO" id="GO:0051205">
    <property type="term" value="P:protein insertion into membrane"/>
    <property type="evidence" value="ECO:0007669"/>
    <property type="project" value="TreeGrafter"/>
</dbReference>
<comment type="similarity">
    <text evidence="2 13">Belongs to the OXA1/ALB3/YidC family. Type 1 subfamily.</text>
</comment>
<keyword evidence="6 13" id="KW-0812">Transmembrane</keyword>
<feature type="transmembrane region" description="Helical" evidence="13">
    <location>
        <begin position="549"/>
        <end position="568"/>
    </location>
</feature>
<comment type="function">
    <text evidence="13">Required for the insertion and/or proper folding and/or complex formation of integral membrane proteins into the membrane. Involved in integration of membrane proteins that insert both dependently and independently of the Sec translocase complex, as well as at least some lipoproteins. Aids folding of multispanning membrane proteins.</text>
</comment>
<evidence type="ECO:0000256" key="6">
    <source>
        <dbReference type="ARBA" id="ARBA00022692"/>
    </source>
</evidence>
<comment type="caution">
    <text evidence="13">Lacks conserved residue(s) required for the propagation of feature annotation.</text>
</comment>
<reference evidence="17 18" key="1">
    <citation type="submission" date="2017-01" db="EMBL/GenBank/DDBJ databases">
        <authorList>
            <person name="Mah S.A."/>
            <person name="Swanson W.J."/>
            <person name="Moy G.W."/>
            <person name="Vacquier V.D."/>
        </authorList>
    </citation>
    <scope>NUCLEOTIDE SEQUENCE [LARGE SCALE GENOMIC DNA]</scope>
    <source>
        <strain evidence="17 18">ASpG1</strain>
    </source>
</reference>
<dbReference type="GO" id="GO:0032977">
    <property type="term" value="F:membrane insertase activity"/>
    <property type="evidence" value="ECO:0007669"/>
    <property type="project" value="InterPro"/>
</dbReference>
<evidence type="ECO:0000256" key="7">
    <source>
        <dbReference type="ARBA" id="ARBA00022927"/>
    </source>
</evidence>
<keyword evidence="7 13" id="KW-0653">Protein transport</keyword>
<dbReference type="STRING" id="159291.SAMN05920897_104103"/>
<evidence type="ECO:0000256" key="13">
    <source>
        <dbReference type="HAMAP-Rule" id="MF_01810"/>
    </source>
</evidence>
<keyword evidence="4 13" id="KW-0813">Transport</keyword>
<dbReference type="CDD" id="cd20070">
    <property type="entry name" value="5TM_YidC_Alb3"/>
    <property type="match status" value="1"/>
</dbReference>
<dbReference type="HAMAP" id="MF_01810">
    <property type="entry name" value="YidC_type1"/>
    <property type="match status" value="1"/>
</dbReference>
<dbReference type="PANTHER" id="PTHR12428:SF65">
    <property type="entry name" value="CYTOCHROME C OXIDASE ASSEMBLY PROTEIN COX18, MITOCHONDRIAL"/>
    <property type="match status" value="1"/>
</dbReference>
<dbReference type="InterPro" id="IPR028053">
    <property type="entry name" value="Membr_insert_YidC_N"/>
</dbReference>
<dbReference type="GO" id="GO:0015031">
    <property type="term" value="P:protein transport"/>
    <property type="evidence" value="ECO:0007669"/>
    <property type="project" value="UniProtKB-KW"/>
</dbReference>
<dbReference type="Pfam" id="PF14849">
    <property type="entry name" value="YidC_periplas"/>
    <property type="match status" value="1"/>
</dbReference>
<dbReference type="CDD" id="cd19961">
    <property type="entry name" value="EcYidC-like_peri"/>
    <property type="match status" value="1"/>
</dbReference>
<evidence type="ECO:0000256" key="2">
    <source>
        <dbReference type="ARBA" id="ARBA00010527"/>
    </source>
</evidence>
<gene>
    <name evidence="13" type="primary">yidC</name>
    <name evidence="17" type="ORF">SAMN05920897_104103</name>
</gene>
<dbReference type="OrthoDB" id="9780552at2"/>
<dbReference type="EMBL" id="FTMS01000004">
    <property type="protein sequence ID" value="SIQ14164.1"/>
    <property type="molecule type" value="Genomic_DNA"/>
</dbReference>